<sequence>MHFLSDGNTKCPATENQPWILQSNKLIDAKPTFALPMDQLTAMGSELSVMR</sequence>
<dbReference type="EMBL" id="UINC01203197">
    <property type="protein sequence ID" value="SVE23336.1"/>
    <property type="molecule type" value="Genomic_DNA"/>
</dbReference>
<organism evidence="1">
    <name type="scientific">marine metagenome</name>
    <dbReference type="NCBI Taxonomy" id="408172"/>
    <lineage>
        <taxon>unclassified sequences</taxon>
        <taxon>metagenomes</taxon>
        <taxon>ecological metagenomes</taxon>
    </lineage>
</organism>
<dbReference type="AlphaFoldDB" id="A0A383BSY0"/>
<gene>
    <name evidence="1" type="ORF">METZ01_LOCUS476190</name>
</gene>
<protein>
    <submittedName>
        <fullName evidence="1">Uncharacterized protein</fullName>
    </submittedName>
</protein>
<name>A0A383BSY0_9ZZZZ</name>
<reference evidence="1" key="1">
    <citation type="submission" date="2018-05" db="EMBL/GenBank/DDBJ databases">
        <authorList>
            <person name="Lanie J.A."/>
            <person name="Ng W.-L."/>
            <person name="Kazmierczak K.M."/>
            <person name="Andrzejewski T.M."/>
            <person name="Davidsen T.M."/>
            <person name="Wayne K.J."/>
            <person name="Tettelin H."/>
            <person name="Glass J.I."/>
            <person name="Rusch D."/>
            <person name="Podicherti R."/>
            <person name="Tsui H.-C.T."/>
            <person name="Winkler M.E."/>
        </authorList>
    </citation>
    <scope>NUCLEOTIDE SEQUENCE</scope>
</reference>
<evidence type="ECO:0000313" key="1">
    <source>
        <dbReference type="EMBL" id="SVE23336.1"/>
    </source>
</evidence>
<accession>A0A383BSY0</accession>
<proteinExistence type="predicted"/>